<feature type="transmembrane region" description="Helical" evidence="1">
    <location>
        <begin position="87"/>
        <end position="115"/>
    </location>
</feature>
<organism evidence="2 3">
    <name type="scientific">Mucilaginibacter defluvii</name>
    <dbReference type="NCBI Taxonomy" id="1196019"/>
    <lineage>
        <taxon>Bacteria</taxon>
        <taxon>Pseudomonadati</taxon>
        <taxon>Bacteroidota</taxon>
        <taxon>Sphingobacteriia</taxon>
        <taxon>Sphingobacteriales</taxon>
        <taxon>Sphingobacteriaceae</taxon>
        <taxon>Mucilaginibacter</taxon>
    </lineage>
</organism>
<keyword evidence="1" id="KW-0812">Transmembrane</keyword>
<feature type="transmembrane region" description="Helical" evidence="1">
    <location>
        <begin position="127"/>
        <end position="150"/>
    </location>
</feature>
<dbReference type="Proteomes" id="UP001501436">
    <property type="component" value="Unassembled WGS sequence"/>
</dbReference>
<evidence type="ECO:0000313" key="2">
    <source>
        <dbReference type="EMBL" id="GAA4917447.1"/>
    </source>
</evidence>
<evidence type="ECO:0008006" key="4">
    <source>
        <dbReference type="Google" id="ProtNLM"/>
    </source>
</evidence>
<gene>
    <name evidence="2" type="ORF">GCM10023313_21350</name>
</gene>
<name>A0ABP9G388_9SPHI</name>
<reference evidence="3" key="1">
    <citation type="journal article" date="2019" name="Int. J. Syst. Evol. Microbiol.">
        <title>The Global Catalogue of Microorganisms (GCM) 10K type strain sequencing project: providing services to taxonomists for standard genome sequencing and annotation.</title>
        <authorList>
            <consortium name="The Broad Institute Genomics Platform"/>
            <consortium name="The Broad Institute Genome Sequencing Center for Infectious Disease"/>
            <person name="Wu L."/>
            <person name="Ma J."/>
        </authorList>
    </citation>
    <scope>NUCLEOTIDE SEQUENCE [LARGE SCALE GENOMIC DNA]</scope>
    <source>
        <strain evidence="3">JCM 18283</strain>
    </source>
</reference>
<protein>
    <recommendedName>
        <fullName evidence="4">Cation efflux family protein</fullName>
    </recommendedName>
</protein>
<evidence type="ECO:0000256" key="1">
    <source>
        <dbReference type="SAM" id="Phobius"/>
    </source>
</evidence>
<dbReference type="RefSeq" id="WP_345331184.1">
    <property type="nucleotide sequence ID" value="NZ_BAABJI010000002.1"/>
</dbReference>
<dbReference type="EMBL" id="BAABJI010000002">
    <property type="protein sequence ID" value="GAA4917447.1"/>
    <property type="molecule type" value="Genomic_DNA"/>
</dbReference>
<keyword evidence="3" id="KW-1185">Reference proteome</keyword>
<keyword evidence="1" id="KW-0472">Membrane</keyword>
<keyword evidence="1" id="KW-1133">Transmembrane helix</keyword>
<evidence type="ECO:0000313" key="3">
    <source>
        <dbReference type="Proteomes" id="UP001501436"/>
    </source>
</evidence>
<comment type="caution">
    <text evidence="2">The sequence shown here is derived from an EMBL/GenBank/DDBJ whole genome shotgun (WGS) entry which is preliminary data.</text>
</comment>
<proteinExistence type="predicted"/>
<feature type="transmembrane region" description="Helical" evidence="1">
    <location>
        <begin position="42"/>
        <end position="61"/>
    </location>
</feature>
<accession>A0ABP9G388</accession>
<sequence>MMTIDKLKEKYLSTVLALGFALMNCKFHLSSKIDMESFSDKAIDISSISFGFLLAVLALLLQSDTPSIQRIKQGGRFNELINFNKKAVVASALLAIIALLYLSFKVAIIHSSIYICGISIHEFIDCVILAVFTFQVIEVYLFLDLFYTIIK</sequence>